<dbReference type="AlphaFoldDB" id="A0A1M6T010"/>
<dbReference type="RefSeq" id="WP_073205924.1">
    <property type="nucleotide sequence ID" value="NZ_FRBD01000004.1"/>
</dbReference>
<dbReference type="InterPro" id="IPR033430">
    <property type="entry name" value="DUF5121"/>
</dbReference>
<sequence>MKSIRIIIAMLAVLPFLTACIDEDYQNIVLQGDPLINASSIGSTQMGQECSFNVNCSDKTHTALSTLKAELCFSGEVVDQKTIRTKTEGDYNVSLNVPFLQYIPNGEAIVRLTLQNVTTSKTIVEVPVQVERPHFSNLQFVTSDDEVYPMTEGDDYNYSVTFNTVQTAFKGHFETSDGEWVFGSNGSEIVLGQKGNIDFQTVSSGDVEVTFNTRDYTYGPLEEITVAPLMFTESDNVLTREMVQGRQYTFQGIVDDSYFIDNDFFEKNDDDTYTFLAIDGTYTLTAYPNYQFLQVYAGTKDAPATLQADGSGALWVIGGNGINKPYLTTSNNNGWWTGTEWDQATSQIRNKVYQLTLTVGKQLSATDVNFKFFGQPNWGTEFKGDGSDHSLTCDSEIFGVGDGNGHDNGNIYLKDGVTLNEGDTYIFTVDLTAGCANGKLIVKKGAGAGVQTVELEDKAIQTMTIKKGMTFEFGGIVADDWFVDNDFFKKNDDGTYTFLCINGTYNLKAYADYKYLQVYPANEDGSAATMQEDGTGSIWVIGSNCVNKPYLTSDNNKSWWTDPDWDQCMAPIAAKKYRMTLTVGQQLAASDINFKFFGQPSWGIEFNGQGGNYHLDSDNEWFRVNAADSDNGNIFLKDGATLNDGDTFVFTIDLTNGIANGVLTVEKK</sequence>
<feature type="domain" description="DUF5121" evidence="4">
    <location>
        <begin position="533"/>
        <end position="655"/>
    </location>
</feature>
<evidence type="ECO:0000259" key="3">
    <source>
        <dbReference type="Pfam" id="PF17163"/>
    </source>
</evidence>
<protein>
    <recommendedName>
        <fullName evidence="7">DUF5121 domain-containing protein</fullName>
    </recommendedName>
</protein>
<feature type="signal peptide" evidence="1">
    <location>
        <begin position="1"/>
        <end position="21"/>
    </location>
</feature>
<gene>
    <name evidence="5" type="ORF">SAMN05216463_104148</name>
</gene>
<dbReference type="Proteomes" id="UP000184130">
    <property type="component" value="Unassembled WGS sequence"/>
</dbReference>
<dbReference type="Pfam" id="PF16408">
    <property type="entry name" value="DUF5016"/>
    <property type="match status" value="1"/>
</dbReference>
<organism evidence="5 6">
    <name type="scientific">Xylanibacter ruminicola</name>
    <name type="common">Prevotella ruminicola</name>
    <dbReference type="NCBI Taxonomy" id="839"/>
    <lineage>
        <taxon>Bacteria</taxon>
        <taxon>Pseudomonadati</taxon>
        <taxon>Bacteroidota</taxon>
        <taxon>Bacteroidia</taxon>
        <taxon>Bacteroidales</taxon>
        <taxon>Prevotellaceae</taxon>
        <taxon>Xylanibacter</taxon>
    </lineage>
</organism>
<reference evidence="5 6" key="1">
    <citation type="submission" date="2016-11" db="EMBL/GenBank/DDBJ databases">
        <authorList>
            <person name="Jaros S."/>
            <person name="Januszkiewicz K."/>
            <person name="Wedrychowicz H."/>
        </authorList>
    </citation>
    <scope>NUCLEOTIDE SEQUENCE [LARGE SCALE GENOMIC DNA]</scope>
    <source>
        <strain evidence="5 6">KHT3</strain>
    </source>
</reference>
<feature type="domain" description="DUF5016" evidence="2">
    <location>
        <begin position="2"/>
        <end position="120"/>
    </location>
</feature>
<evidence type="ECO:0000259" key="4">
    <source>
        <dbReference type="Pfam" id="PF17165"/>
    </source>
</evidence>
<feature type="domain" description="DUF5121" evidence="4">
    <location>
        <begin position="309"/>
        <end position="432"/>
    </location>
</feature>
<dbReference type="Pfam" id="PF17163">
    <property type="entry name" value="DUF5125"/>
    <property type="match status" value="2"/>
</dbReference>
<dbReference type="Pfam" id="PF17165">
    <property type="entry name" value="DUF5121"/>
    <property type="match status" value="2"/>
</dbReference>
<proteinExistence type="predicted"/>
<feature type="chain" id="PRO_5013359724" description="DUF5121 domain-containing protein" evidence="1">
    <location>
        <begin position="22"/>
        <end position="668"/>
    </location>
</feature>
<dbReference type="EMBL" id="FRBD01000004">
    <property type="protein sequence ID" value="SHK50301.1"/>
    <property type="molecule type" value="Genomic_DNA"/>
</dbReference>
<evidence type="ECO:0000256" key="1">
    <source>
        <dbReference type="SAM" id="SignalP"/>
    </source>
</evidence>
<evidence type="ECO:0000259" key="2">
    <source>
        <dbReference type="Pfam" id="PF16408"/>
    </source>
</evidence>
<feature type="domain" description="DUF5125" evidence="3">
    <location>
        <begin position="451"/>
        <end position="529"/>
    </location>
</feature>
<feature type="domain" description="DUF5125" evidence="3">
    <location>
        <begin position="130"/>
        <end position="301"/>
    </location>
</feature>
<dbReference type="InterPro" id="IPR032184">
    <property type="entry name" value="DUF5016"/>
</dbReference>
<name>A0A1M6T010_XYLRU</name>
<evidence type="ECO:0000313" key="6">
    <source>
        <dbReference type="Proteomes" id="UP000184130"/>
    </source>
</evidence>
<dbReference type="OrthoDB" id="1004111at2"/>
<evidence type="ECO:0000313" key="5">
    <source>
        <dbReference type="EMBL" id="SHK50301.1"/>
    </source>
</evidence>
<dbReference type="InterPro" id="IPR033429">
    <property type="entry name" value="DUF5125"/>
</dbReference>
<accession>A0A1M6T010</accession>
<dbReference type="PROSITE" id="PS51257">
    <property type="entry name" value="PROKAR_LIPOPROTEIN"/>
    <property type="match status" value="1"/>
</dbReference>
<evidence type="ECO:0008006" key="7">
    <source>
        <dbReference type="Google" id="ProtNLM"/>
    </source>
</evidence>
<keyword evidence="1" id="KW-0732">Signal</keyword>